<dbReference type="Pfam" id="PF11756">
    <property type="entry name" value="YgbA_NO"/>
    <property type="match status" value="1"/>
</dbReference>
<evidence type="ECO:0000313" key="1">
    <source>
        <dbReference type="EMBL" id="TXJ63258.1"/>
    </source>
</evidence>
<evidence type="ECO:0000313" key="2">
    <source>
        <dbReference type="Proteomes" id="UP000321612"/>
    </source>
</evidence>
<sequence>MTKIERQKQTVREIIKLYATHKKGCKELTGELKELADYCDKRLEHCRWGEKKPACKNCSSHCYAKEKREEIRKIMRWAGPRMFFYHPVKAIKHLMNK</sequence>
<organism evidence="1 2">
    <name type="scientific">Prevotella brunnea</name>
    <dbReference type="NCBI Taxonomy" id="2508867"/>
    <lineage>
        <taxon>Bacteria</taxon>
        <taxon>Pseudomonadati</taxon>
        <taxon>Bacteroidota</taxon>
        <taxon>Bacteroidia</taxon>
        <taxon>Bacteroidales</taxon>
        <taxon>Prevotellaceae</taxon>
        <taxon>Prevotella</taxon>
    </lineage>
</organism>
<comment type="caution">
    <text evidence="1">The sequence shown here is derived from an EMBL/GenBank/DDBJ whole genome shotgun (WGS) entry which is preliminary data.</text>
</comment>
<protein>
    <submittedName>
        <fullName evidence="1">Nitrous oxide-stimulated promoter family protein</fullName>
    </submittedName>
</protein>
<dbReference type="EMBL" id="SDIK01000007">
    <property type="protein sequence ID" value="TXJ63258.1"/>
    <property type="molecule type" value="Genomic_DNA"/>
</dbReference>
<name>A0A5C8GN07_9BACT</name>
<dbReference type="OrthoDB" id="164329at2"/>
<accession>A0A5C8GN07</accession>
<dbReference type="RefSeq" id="WP_130828688.1">
    <property type="nucleotide sequence ID" value="NZ_SDIK01000007.1"/>
</dbReference>
<reference evidence="2" key="1">
    <citation type="submission" date="2019-05" db="EMBL/GenBank/DDBJ databases">
        <title>Prevotella brunnea sp. nov., isolated from a wound of a patient.</title>
        <authorList>
            <person name="Buhl M."/>
        </authorList>
    </citation>
    <scope>NUCLEOTIDE SEQUENCE [LARGE SCALE GENOMIC DNA]</scope>
    <source>
        <strain evidence="2">A2672</strain>
    </source>
</reference>
<dbReference type="Proteomes" id="UP000321612">
    <property type="component" value="Unassembled WGS sequence"/>
</dbReference>
<proteinExistence type="predicted"/>
<keyword evidence="2" id="KW-1185">Reference proteome</keyword>
<dbReference type="NCBIfam" id="NF007714">
    <property type="entry name" value="PRK10410.1-2"/>
    <property type="match status" value="1"/>
</dbReference>
<gene>
    <name evidence="1" type="ORF">ETF27_00770</name>
</gene>
<dbReference type="InterPro" id="IPR020483">
    <property type="entry name" value="Uncharacterised_YgbA"/>
</dbReference>
<dbReference type="AlphaFoldDB" id="A0A5C8GN07"/>